<sequence>MIAIPGGTTVVTVLDVVVIKTGGRVGAGIKEKRTLSVFATISFVKIPSITTLNWITTDSSGSITVNQSGTYAIDARVQTDVNSGTGEFVVSINGSNSVVPYFNHVTTQASSTSELVKITTIIILNAGDTLAIRNVGSNTVALLPDQPSAEELSPTGALRFISLNDLSFFYVVFWGRGPY</sequence>
<dbReference type="RefSeq" id="WP_000560512.1">
    <property type="nucleotide sequence ID" value="NZ_CP009336.1"/>
</dbReference>
<dbReference type="Gene3D" id="2.60.120.40">
    <property type="match status" value="1"/>
</dbReference>
<protein>
    <submittedName>
        <fullName evidence="1">Cell wall surface anchor family protein</fullName>
    </submittedName>
</protein>
<geneLocation type="plasmid" evidence="1 2">
    <name>1</name>
</geneLocation>
<reference evidence="1 2" key="1">
    <citation type="journal article" date="2015" name="Genome Announc.">
        <title>Complete genome sequences for 35 biothreat assay-relevant bacillus species.</title>
        <authorList>
            <person name="Johnson S.L."/>
            <person name="Daligault H.E."/>
            <person name="Davenport K.W."/>
            <person name="Jaissle J."/>
            <person name="Frey K.G."/>
            <person name="Ladner J.T."/>
            <person name="Broomall S.M."/>
            <person name="Bishop-Lilly K.A."/>
            <person name="Bruce D.C."/>
            <person name="Gibbons H.S."/>
            <person name="Coyne S.R."/>
            <person name="Lo C.C."/>
            <person name="Meincke L."/>
            <person name="Munk A.C."/>
            <person name="Koroleva G.I."/>
            <person name="Rosenzweig C.N."/>
            <person name="Palacios G.F."/>
            <person name="Redden C.L."/>
            <person name="Minogue T.D."/>
            <person name="Chain P.S."/>
        </authorList>
    </citation>
    <scope>NUCLEOTIDE SEQUENCE [LARGE SCALE GENOMIC DNA]</scope>
    <source>
        <strain evidence="1 2">HD1011</strain>
    </source>
</reference>
<keyword evidence="1" id="KW-0614">Plasmid</keyword>
<dbReference type="EMBL" id="CP009336">
    <property type="protein sequence ID" value="AJG79564.1"/>
    <property type="molecule type" value="Genomic_DNA"/>
</dbReference>
<organism evidence="1 2">
    <name type="scientific">Bacillus thuringiensis</name>
    <dbReference type="NCBI Taxonomy" id="1428"/>
    <lineage>
        <taxon>Bacteria</taxon>
        <taxon>Bacillati</taxon>
        <taxon>Bacillota</taxon>
        <taxon>Bacilli</taxon>
        <taxon>Bacillales</taxon>
        <taxon>Bacillaceae</taxon>
        <taxon>Bacillus</taxon>
        <taxon>Bacillus cereus group</taxon>
    </lineage>
</organism>
<dbReference type="KEGG" id="btw:BF38_5519"/>
<dbReference type="Proteomes" id="UP000031876">
    <property type="component" value="Plasmid 1"/>
</dbReference>
<proteinExistence type="predicted"/>
<dbReference type="AlphaFoldDB" id="A0AB33B5T0"/>
<accession>A0AB33B5T0</accession>
<gene>
    <name evidence="1" type="ORF">BF38_5519</name>
</gene>
<name>A0AB33B5T0_BACTU</name>
<dbReference type="InterPro" id="IPR008983">
    <property type="entry name" value="Tumour_necrosis_fac-like_dom"/>
</dbReference>
<evidence type="ECO:0000313" key="2">
    <source>
        <dbReference type="Proteomes" id="UP000031876"/>
    </source>
</evidence>
<evidence type="ECO:0000313" key="1">
    <source>
        <dbReference type="EMBL" id="AJG79564.1"/>
    </source>
</evidence>